<dbReference type="Pfam" id="PF10263">
    <property type="entry name" value="SprT-like"/>
    <property type="match status" value="1"/>
</dbReference>
<evidence type="ECO:0000313" key="2">
    <source>
        <dbReference type="EMBL" id="MDP9801012.1"/>
    </source>
</evidence>
<keyword evidence="3" id="KW-1185">Reference proteome</keyword>
<dbReference type="Proteomes" id="UP001235966">
    <property type="component" value="Unassembled WGS sequence"/>
</dbReference>
<evidence type="ECO:0000313" key="3">
    <source>
        <dbReference type="Proteomes" id="UP001235966"/>
    </source>
</evidence>
<keyword evidence="2" id="KW-0482">Metalloprotease</keyword>
<sequence length="156" mass="17628">MDISDALELARELMDEHGVGDWEFAFDRAKRRAGATNFTARKITLSKALVQLYAPEQVRAVMLHEIAHALVGPRHGHDAEWKRMCVAIGGDGRARLPMDSPEPEAPWVGRCPAGHTAQRYRRPTRQLSCRRCSRSFSPEHLFVWVNRETGERTAPA</sequence>
<keyword evidence="2" id="KW-0378">Hydrolase</keyword>
<protein>
    <submittedName>
        <fullName evidence="2">SprT family Zn-dependent metalloprotease</fullName>
    </submittedName>
</protein>
<dbReference type="EMBL" id="JAUSQW010000001">
    <property type="protein sequence ID" value="MDP9801012.1"/>
    <property type="molecule type" value="Genomic_DNA"/>
</dbReference>
<reference evidence="2 3" key="1">
    <citation type="submission" date="2023-07" db="EMBL/GenBank/DDBJ databases">
        <title>Sequencing the genomes of 1000 actinobacteria strains.</title>
        <authorList>
            <person name="Klenk H.-P."/>
        </authorList>
    </citation>
    <scope>NUCLEOTIDE SEQUENCE [LARGE SCALE GENOMIC DNA]</scope>
    <source>
        <strain evidence="2 3">DSM 102162</strain>
    </source>
</reference>
<name>A0ABT9NBC9_9ACTO</name>
<evidence type="ECO:0000259" key="1">
    <source>
        <dbReference type="SMART" id="SM00731"/>
    </source>
</evidence>
<proteinExistence type="predicted"/>
<organism evidence="2 3">
    <name type="scientific">Arcanobacterium wilhelmae</name>
    <dbReference type="NCBI Taxonomy" id="1803177"/>
    <lineage>
        <taxon>Bacteria</taxon>
        <taxon>Bacillati</taxon>
        <taxon>Actinomycetota</taxon>
        <taxon>Actinomycetes</taxon>
        <taxon>Actinomycetales</taxon>
        <taxon>Actinomycetaceae</taxon>
        <taxon>Arcanobacterium</taxon>
    </lineage>
</organism>
<dbReference type="RefSeq" id="WP_278058628.1">
    <property type="nucleotide sequence ID" value="NZ_CP121247.1"/>
</dbReference>
<dbReference type="SMART" id="SM00731">
    <property type="entry name" value="SprT"/>
    <property type="match status" value="1"/>
</dbReference>
<gene>
    <name evidence="2" type="ORF">J2S49_001088</name>
</gene>
<keyword evidence="2" id="KW-0645">Protease</keyword>
<accession>A0ABT9NBC9</accession>
<dbReference type="Gene3D" id="3.30.2010.10">
    <property type="entry name" value="Metalloproteases ('zincins'), catalytic domain"/>
    <property type="match status" value="1"/>
</dbReference>
<dbReference type="InterPro" id="IPR006640">
    <property type="entry name" value="SprT-like_domain"/>
</dbReference>
<feature type="domain" description="SprT-like" evidence="1">
    <location>
        <begin position="1"/>
        <end position="139"/>
    </location>
</feature>
<comment type="caution">
    <text evidence="2">The sequence shown here is derived from an EMBL/GenBank/DDBJ whole genome shotgun (WGS) entry which is preliminary data.</text>
</comment>
<dbReference type="GO" id="GO:0008237">
    <property type="term" value="F:metallopeptidase activity"/>
    <property type="evidence" value="ECO:0007669"/>
    <property type="project" value="UniProtKB-KW"/>
</dbReference>